<dbReference type="HOGENOM" id="CLU_1307841_0_0_2"/>
<feature type="transmembrane region" description="Helical" evidence="1">
    <location>
        <begin position="201"/>
        <end position="222"/>
    </location>
</feature>
<protein>
    <recommendedName>
        <fullName evidence="4">Phytol kinase</fullName>
    </recommendedName>
</protein>
<feature type="transmembrane region" description="Helical" evidence="1">
    <location>
        <begin position="27"/>
        <end position="44"/>
    </location>
</feature>
<keyword evidence="1" id="KW-0472">Membrane</keyword>
<dbReference type="Proteomes" id="UP000033066">
    <property type="component" value="Chromosome"/>
</dbReference>
<reference evidence="2" key="1">
    <citation type="submission" date="2014-07" db="EMBL/GenBank/DDBJ databases">
        <title>Methanogenic archaea and the global carbon cycle.</title>
        <authorList>
            <person name="Henriksen J.R."/>
            <person name="Luke J."/>
            <person name="Reinhart S."/>
            <person name="Benedict M.N."/>
            <person name="Youngblut N.D."/>
            <person name="Metcalf M.E."/>
            <person name="Whitaker R.J."/>
            <person name="Metcalf W.W."/>
        </authorList>
    </citation>
    <scope>NUCLEOTIDE SEQUENCE [LARGE SCALE GENOMIC DNA]</scope>
    <source>
        <strain evidence="2">3</strain>
    </source>
</reference>
<dbReference type="PATRIC" id="fig|1434107.4.peg.3086"/>
<proteinExistence type="predicted"/>
<evidence type="ECO:0000313" key="2">
    <source>
        <dbReference type="EMBL" id="AKB83014.1"/>
    </source>
</evidence>
<keyword evidence="1" id="KW-0812">Transmembrane</keyword>
<keyword evidence="3" id="KW-1185">Reference proteome</keyword>
<feature type="transmembrane region" description="Helical" evidence="1">
    <location>
        <begin position="146"/>
        <end position="164"/>
    </location>
</feature>
<feature type="transmembrane region" description="Helical" evidence="1">
    <location>
        <begin position="50"/>
        <end position="68"/>
    </location>
</feature>
<dbReference type="GeneID" id="24790042"/>
<gene>
    <name evidence="2" type="ORF">MSBR3_2436</name>
</gene>
<evidence type="ECO:0000313" key="3">
    <source>
        <dbReference type="Proteomes" id="UP000033066"/>
    </source>
</evidence>
<dbReference type="OrthoDB" id="107330at2157"/>
<dbReference type="PANTHER" id="PTHR31303">
    <property type="entry name" value="CTP-DEPENDENT DIACYLGLYCEROL KINASE 1"/>
    <property type="match status" value="1"/>
</dbReference>
<dbReference type="AlphaFoldDB" id="A0A0E3WX13"/>
<dbReference type="PANTHER" id="PTHR31303:SF1">
    <property type="entry name" value="CTP-DEPENDENT DIACYLGLYCEROL KINASE 1"/>
    <property type="match status" value="1"/>
</dbReference>
<sequence length="223" mass="24493">MAKESTQNLTCDLDRRTALKGEVERQCIHLFTGITLILLIRAAGDMAFPLLLFLLALYVTVSVAIIMDKLPLRLSTFLCRWGRPSKQNIPLKGTIMLLCGITLSFLLFPEEIVYASIAIVAFGDSIATAIGVLVGRHKLPYSKEKTVEGTVSGIVAAFLPSLLFVTPAQAFIGATGGMLLESIIGLQTIRELNSQIIFKFFFNDNFLIPLFSGLLMYIVGLYN</sequence>
<evidence type="ECO:0008006" key="4">
    <source>
        <dbReference type="Google" id="ProtNLM"/>
    </source>
</evidence>
<accession>A0A0E3WX13</accession>
<feature type="transmembrane region" description="Helical" evidence="1">
    <location>
        <begin position="89"/>
        <end position="108"/>
    </location>
</feature>
<organism evidence="2 3">
    <name type="scientific">Methanosarcina barkeri 3</name>
    <dbReference type="NCBI Taxonomy" id="1434107"/>
    <lineage>
        <taxon>Archaea</taxon>
        <taxon>Methanobacteriati</taxon>
        <taxon>Methanobacteriota</taxon>
        <taxon>Stenosarchaea group</taxon>
        <taxon>Methanomicrobia</taxon>
        <taxon>Methanosarcinales</taxon>
        <taxon>Methanosarcinaceae</taxon>
        <taxon>Methanosarcina</taxon>
    </lineage>
</organism>
<keyword evidence="1" id="KW-1133">Transmembrane helix</keyword>
<evidence type="ECO:0000256" key="1">
    <source>
        <dbReference type="SAM" id="Phobius"/>
    </source>
</evidence>
<dbReference type="STRING" id="1434107.MSBR3_2436"/>
<name>A0A0E3WX13_METBA</name>
<dbReference type="KEGG" id="mbak:MSBR3_2436"/>
<feature type="transmembrane region" description="Helical" evidence="1">
    <location>
        <begin position="114"/>
        <end position="134"/>
    </location>
</feature>
<dbReference type="RefSeq" id="WP_048108696.1">
    <property type="nucleotide sequence ID" value="NZ_CP009517.1"/>
</dbReference>
<dbReference type="InterPro" id="IPR037997">
    <property type="entry name" value="Dgk1-like"/>
</dbReference>
<dbReference type="GO" id="GO:0004143">
    <property type="term" value="F:ATP-dependent diacylglycerol kinase activity"/>
    <property type="evidence" value="ECO:0007669"/>
    <property type="project" value="InterPro"/>
</dbReference>
<dbReference type="EMBL" id="CP009517">
    <property type="protein sequence ID" value="AKB83014.1"/>
    <property type="molecule type" value="Genomic_DNA"/>
</dbReference>